<evidence type="ECO:0000259" key="6">
    <source>
        <dbReference type="Pfam" id="PF04377"/>
    </source>
</evidence>
<reference evidence="7" key="1">
    <citation type="submission" date="2022-12" db="EMBL/GenBank/DDBJ databases">
        <title>Bacterial isolates from different developmental stages of Nematostella vectensis.</title>
        <authorList>
            <person name="Fraune S."/>
        </authorList>
    </citation>
    <scope>NUCLEOTIDE SEQUENCE</scope>
    <source>
        <strain evidence="7">G21630-S1</strain>
    </source>
</reference>
<accession>A0ABT4LGE0</accession>
<dbReference type="Proteomes" id="UP001069802">
    <property type="component" value="Unassembled WGS sequence"/>
</dbReference>
<evidence type="ECO:0000256" key="2">
    <source>
        <dbReference type="ARBA" id="ARBA00022679"/>
    </source>
</evidence>
<dbReference type="HAMAP" id="MF_00689">
    <property type="entry name" value="Bpt"/>
    <property type="match status" value="1"/>
</dbReference>
<evidence type="ECO:0000259" key="5">
    <source>
        <dbReference type="Pfam" id="PF04376"/>
    </source>
</evidence>
<dbReference type="Pfam" id="PF04376">
    <property type="entry name" value="ATE_N"/>
    <property type="match status" value="1"/>
</dbReference>
<dbReference type="InterPro" id="IPR007472">
    <property type="entry name" value="N-end_Aminoacyl_Trfase_C"/>
</dbReference>
<dbReference type="EC" id="2.3.2.29" evidence="4"/>
<dbReference type="EMBL" id="JAPWGY010000002">
    <property type="protein sequence ID" value="MCZ4280165.1"/>
    <property type="molecule type" value="Genomic_DNA"/>
</dbReference>
<evidence type="ECO:0000256" key="1">
    <source>
        <dbReference type="ARBA" id="ARBA00022490"/>
    </source>
</evidence>
<protein>
    <recommendedName>
        <fullName evidence="4">Aspartate/glutamate leucyltransferase</fullName>
        <ecNumber evidence="4">2.3.2.29</ecNumber>
    </recommendedName>
</protein>
<dbReference type="PIRSF" id="PIRSF037208">
    <property type="entry name" value="ATE_pro_prd"/>
    <property type="match status" value="1"/>
</dbReference>
<dbReference type="RefSeq" id="WP_269422376.1">
    <property type="nucleotide sequence ID" value="NZ_JAPWGY010000002.1"/>
</dbReference>
<proteinExistence type="inferred from homology"/>
<evidence type="ECO:0000256" key="4">
    <source>
        <dbReference type="HAMAP-Rule" id="MF_00689"/>
    </source>
</evidence>
<dbReference type="InterPro" id="IPR030700">
    <property type="entry name" value="N-end_Aminoacyl_Trfase"/>
</dbReference>
<evidence type="ECO:0000313" key="8">
    <source>
        <dbReference type="Proteomes" id="UP001069802"/>
    </source>
</evidence>
<dbReference type="NCBIfam" id="NF002346">
    <property type="entry name" value="PRK01305.2-3"/>
    <property type="match status" value="1"/>
</dbReference>
<comment type="catalytic activity">
    <reaction evidence="4">
        <text>N-terminal L-glutamyl-[protein] + L-leucyl-tRNA(Leu) = N-terminal L-leucyl-L-glutamyl-[protein] + tRNA(Leu) + H(+)</text>
        <dbReference type="Rhea" id="RHEA:50412"/>
        <dbReference type="Rhea" id="RHEA-COMP:9613"/>
        <dbReference type="Rhea" id="RHEA-COMP:9622"/>
        <dbReference type="Rhea" id="RHEA-COMP:12664"/>
        <dbReference type="Rhea" id="RHEA-COMP:12668"/>
        <dbReference type="ChEBI" id="CHEBI:15378"/>
        <dbReference type="ChEBI" id="CHEBI:64721"/>
        <dbReference type="ChEBI" id="CHEBI:78442"/>
        <dbReference type="ChEBI" id="CHEBI:78494"/>
        <dbReference type="ChEBI" id="CHEBI:133041"/>
        <dbReference type="EC" id="2.3.2.29"/>
    </reaction>
</comment>
<keyword evidence="2 4" id="KW-0808">Transferase</keyword>
<dbReference type="PANTHER" id="PTHR21367">
    <property type="entry name" value="ARGININE-TRNA-PROTEIN TRANSFERASE 1"/>
    <property type="match status" value="1"/>
</dbReference>
<feature type="domain" description="N-end rule aminoacyl transferase C-terminal" evidence="6">
    <location>
        <begin position="105"/>
        <end position="227"/>
    </location>
</feature>
<dbReference type="Pfam" id="PF04377">
    <property type="entry name" value="ATE_C"/>
    <property type="match status" value="1"/>
</dbReference>
<sequence>MVFTRPQLFFTTPPSPCPYKEGELEQKLVTEITGDQAVQQYDLMIRAGFRRSHNFLYRPHYERPDYCLSVRIRVPDFKMRKSQRRIWNRNSDIRSSRTQAFATEEQFKLFKGYVTHRHGDGDMKDMDWTDYRDMVECSLVDTEIIEYRTKDDELLAACLVDWVHNGVSAVYSFFKTTEPDLGLGSYIILSLVDLARQQKLPFVYLGYWIKESPKMAYKAKFQPLEAFQTGEWRDI</sequence>
<dbReference type="SUPFAM" id="SSF55729">
    <property type="entry name" value="Acyl-CoA N-acyltransferases (Nat)"/>
    <property type="match status" value="1"/>
</dbReference>
<dbReference type="InterPro" id="IPR016181">
    <property type="entry name" value="Acyl_CoA_acyltransferase"/>
</dbReference>
<dbReference type="InterPro" id="IPR017138">
    <property type="entry name" value="Asp_Glu_LeuTrfase"/>
</dbReference>
<keyword evidence="3 4" id="KW-0012">Acyltransferase</keyword>
<comment type="caution">
    <text evidence="7">The sequence shown here is derived from an EMBL/GenBank/DDBJ whole genome shotgun (WGS) entry which is preliminary data.</text>
</comment>
<comment type="similarity">
    <text evidence="4">Belongs to the R-transferase family. Bpt subfamily.</text>
</comment>
<dbReference type="PANTHER" id="PTHR21367:SF1">
    <property type="entry name" value="ARGINYL-TRNA--PROTEIN TRANSFERASE 1"/>
    <property type="match status" value="1"/>
</dbReference>
<comment type="subcellular location">
    <subcellularLocation>
        <location evidence="4">Cytoplasm</location>
    </subcellularLocation>
</comment>
<organism evidence="7 8">
    <name type="scientific">Kiloniella laminariae</name>
    <dbReference type="NCBI Taxonomy" id="454162"/>
    <lineage>
        <taxon>Bacteria</taxon>
        <taxon>Pseudomonadati</taxon>
        <taxon>Pseudomonadota</taxon>
        <taxon>Alphaproteobacteria</taxon>
        <taxon>Rhodospirillales</taxon>
        <taxon>Kiloniellaceae</taxon>
        <taxon>Kiloniella</taxon>
    </lineage>
</organism>
<evidence type="ECO:0000313" key="7">
    <source>
        <dbReference type="EMBL" id="MCZ4280165.1"/>
    </source>
</evidence>
<name>A0ABT4LGE0_9PROT</name>
<dbReference type="NCBIfam" id="NF002343">
    <property type="entry name" value="PRK01305.1-4"/>
    <property type="match status" value="1"/>
</dbReference>
<dbReference type="InterPro" id="IPR007471">
    <property type="entry name" value="N-end_Aminoacyl_Trfase_N"/>
</dbReference>
<dbReference type="GO" id="GO:0004057">
    <property type="term" value="F:arginyl-tRNA--protein transferase activity"/>
    <property type="evidence" value="ECO:0007669"/>
    <property type="project" value="UniProtKB-EC"/>
</dbReference>
<comment type="catalytic activity">
    <reaction evidence="4">
        <text>N-terminal L-aspartyl-[protein] + L-leucyl-tRNA(Leu) = N-terminal L-leucyl-L-aspartyl-[protein] + tRNA(Leu) + H(+)</text>
        <dbReference type="Rhea" id="RHEA:50420"/>
        <dbReference type="Rhea" id="RHEA-COMP:9613"/>
        <dbReference type="Rhea" id="RHEA-COMP:9622"/>
        <dbReference type="Rhea" id="RHEA-COMP:12669"/>
        <dbReference type="Rhea" id="RHEA-COMP:12674"/>
        <dbReference type="ChEBI" id="CHEBI:15378"/>
        <dbReference type="ChEBI" id="CHEBI:64720"/>
        <dbReference type="ChEBI" id="CHEBI:78442"/>
        <dbReference type="ChEBI" id="CHEBI:78494"/>
        <dbReference type="ChEBI" id="CHEBI:133042"/>
        <dbReference type="EC" id="2.3.2.29"/>
    </reaction>
</comment>
<evidence type="ECO:0000256" key="3">
    <source>
        <dbReference type="ARBA" id="ARBA00023315"/>
    </source>
</evidence>
<keyword evidence="8" id="KW-1185">Reference proteome</keyword>
<feature type="domain" description="N-end aminoacyl transferase N-terminal" evidence="5">
    <location>
        <begin position="15"/>
        <end position="85"/>
    </location>
</feature>
<gene>
    <name evidence="4" type="primary">bpt</name>
    <name evidence="7" type="ORF">O4H49_05225</name>
</gene>
<keyword evidence="1 4" id="KW-0963">Cytoplasm</keyword>
<comment type="function">
    <text evidence="4">Functions in the N-end rule pathway of protein degradation where it conjugates Leu from its aminoacyl-tRNA to the N-termini of proteins containing an N-terminal aspartate or glutamate.</text>
</comment>